<keyword evidence="3" id="KW-1185">Reference proteome</keyword>
<evidence type="ECO:0000313" key="3">
    <source>
        <dbReference type="Proteomes" id="UP000236723"/>
    </source>
</evidence>
<feature type="region of interest" description="Disordered" evidence="1">
    <location>
        <begin position="82"/>
        <end position="102"/>
    </location>
</feature>
<dbReference type="AlphaFoldDB" id="A0A1H6AKB0"/>
<gene>
    <name evidence="2" type="ORF">SAMN04489712_105500</name>
</gene>
<organism evidence="2 3">
    <name type="scientific">Thermomonospora echinospora</name>
    <dbReference type="NCBI Taxonomy" id="1992"/>
    <lineage>
        <taxon>Bacteria</taxon>
        <taxon>Bacillati</taxon>
        <taxon>Actinomycetota</taxon>
        <taxon>Actinomycetes</taxon>
        <taxon>Streptosporangiales</taxon>
        <taxon>Thermomonosporaceae</taxon>
        <taxon>Thermomonospora</taxon>
    </lineage>
</organism>
<protein>
    <submittedName>
        <fullName evidence="2">Uncharacterized protein</fullName>
    </submittedName>
</protein>
<dbReference type="EMBL" id="FNVO01000005">
    <property type="protein sequence ID" value="SEG48842.1"/>
    <property type="molecule type" value="Genomic_DNA"/>
</dbReference>
<accession>A0A1H6AKB0</accession>
<name>A0A1H6AKB0_9ACTN</name>
<evidence type="ECO:0000313" key="2">
    <source>
        <dbReference type="EMBL" id="SEG48842.1"/>
    </source>
</evidence>
<proteinExistence type="predicted"/>
<reference evidence="3" key="1">
    <citation type="submission" date="2016-10" db="EMBL/GenBank/DDBJ databases">
        <authorList>
            <person name="Varghese N."/>
            <person name="Submissions S."/>
        </authorList>
    </citation>
    <scope>NUCLEOTIDE SEQUENCE [LARGE SCALE GENOMIC DNA]</scope>
    <source>
        <strain evidence="3">DSM 43163</strain>
    </source>
</reference>
<evidence type="ECO:0000256" key="1">
    <source>
        <dbReference type="SAM" id="MobiDB-lite"/>
    </source>
</evidence>
<dbReference type="Proteomes" id="UP000236723">
    <property type="component" value="Unassembled WGS sequence"/>
</dbReference>
<sequence>MQSQVAALADFEIAHLYPERGLVMTGALDELRTEALETLSPGSYRSTHGDVITAPEEVFRLLDTFLEKRLVEAFGSLEERKHWDDDEEAGPLPAGPGPYGSGIRALGGTGERIELAAGWNSRQLLASFAEEDEGPDDDAPHAREPWQEVIGDRGMLREWLCHMMRWTDNDGHFTMYPRTEQERAWLTETKASRIELADRLLMAFPPESSRYFIGGHAGWDRWSEDYLSRDEVIAFVSGDDVAVLWLSFYRFYG</sequence>
<dbReference type="RefSeq" id="WP_103938443.1">
    <property type="nucleotide sequence ID" value="NZ_FNVO01000005.1"/>
</dbReference>